<dbReference type="Proteomes" id="UP001187192">
    <property type="component" value="Unassembled WGS sequence"/>
</dbReference>
<dbReference type="EMBL" id="BTGU01008082">
    <property type="protein sequence ID" value="GMN23981.1"/>
    <property type="molecule type" value="Genomic_DNA"/>
</dbReference>
<feature type="compositionally biased region" description="Polar residues" evidence="1">
    <location>
        <begin position="16"/>
        <end position="29"/>
    </location>
</feature>
<organism evidence="2 3">
    <name type="scientific">Ficus carica</name>
    <name type="common">Common fig</name>
    <dbReference type="NCBI Taxonomy" id="3494"/>
    <lineage>
        <taxon>Eukaryota</taxon>
        <taxon>Viridiplantae</taxon>
        <taxon>Streptophyta</taxon>
        <taxon>Embryophyta</taxon>
        <taxon>Tracheophyta</taxon>
        <taxon>Spermatophyta</taxon>
        <taxon>Magnoliopsida</taxon>
        <taxon>eudicotyledons</taxon>
        <taxon>Gunneridae</taxon>
        <taxon>Pentapetalae</taxon>
        <taxon>rosids</taxon>
        <taxon>fabids</taxon>
        <taxon>Rosales</taxon>
        <taxon>Moraceae</taxon>
        <taxon>Ficeae</taxon>
        <taxon>Ficus</taxon>
    </lineage>
</organism>
<keyword evidence="3" id="KW-1185">Reference proteome</keyword>
<protein>
    <submittedName>
        <fullName evidence="2">Uncharacterized protein</fullName>
    </submittedName>
</protein>
<gene>
    <name evidence="2" type="ORF">TIFTF001_050301</name>
</gene>
<evidence type="ECO:0000313" key="3">
    <source>
        <dbReference type="Proteomes" id="UP001187192"/>
    </source>
</evidence>
<comment type="caution">
    <text evidence="2">The sequence shown here is derived from an EMBL/GenBank/DDBJ whole genome shotgun (WGS) entry which is preliminary data.</text>
</comment>
<dbReference type="AlphaFoldDB" id="A0AA88CNX1"/>
<name>A0AA88CNX1_FICCA</name>
<sequence length="47" mass="5107">MHSTLFGAPSQRNKEATTQSTRVQGETQTVACPAKSRIGRDQCTTLI</sequence>
<evidence type="ECO:0000256" key="1">
    <source>
        <dbReference type="SAM" id="MobiDB-lite"/>
    </source>
</evidence>
<evidence type="ECO:0000313" key="2">
    <source>
        <dbReference type="EMBL" id="GMN23981.1"/>
    </source>
</evidence>
<proteinExistence type="predicted"/>
<reference evidence="2" key="1">
    <citation type="submission" date="2023-07" db="EMBL/GenBank/DDBJ databases">
        <title>draft genome sequence of fig (Ficus carica).</title>
        <authorList>
            <person name="Takahashi T."/>
            <person name="Nishimura K."/>
        </authorList>
    </citation>
    <scope>NUCLEOTIDE SEQUENCE</scope>
</reference>
<accession>A0AA88CNX1</accession>
<feature type="region of interest" description="Disordered" evidence="1">
    <location>
        <begin position="1"/>
        <end position="29"/>
    </location>
</feature>